<dbReference type="Proteomes" id="UP000315842">
    <property type="component" value="Unassembled WGS sequence"/>
</dbReference>
<comment type="caution">
    <text evidence="2">The sequence shown here is derived from an EMBL/GenBank/DDBJ whole genome shotgun (WGS) entry which is preliminary data.</text>
</comment>
<keyword evidence="1" id="KW-1133">Transmembrane helix</keyword>
<evidence type="ECO:0000313" key="2">
    <source>
        <dbReference type="EMBL" id="GEA80492.1"/>
    </source>
</evidence>
<feature type="transmembrane region" description="Helical" evidence="1">
    <location>
        <begin position="90"/>
        <end position="107"/>
    </location>
</feature>
<protein>
    <submittedName>
        <fullName evidence="2">Membrane protein</fullName>
    </submittedName>
</protein>
<keyword evidence="3" id="KW-1185">Reference proteome</keyword>
<sequence length="147" mass="15488">MDAPVVDPHVAATPAPARRRRAWRGPALAAGVVLVGTAAVALRDPHVSGSYGYCPLYAATGLFCPACGGLRATHDLAHGDLAAAWSMNPLWVALVPVVVALWVWWAVRVARGRAAPLLPSWSAWLFLTLLAVFGVLRNLPGLEALAP</sequence>
<organism evidence="2 3">
    <name type="scientific">Cellulomonas uda</name>
    <dbReference type="NCBI Taxonomy" id="1714"/>
    <lineage>
        <taxon>Bacteria</taxon>
        <taxon>Bacillati</taxon>
        <taxon>Actinomycetota</taxon>
        <taxon>Actinomycetes</taxon>
        <taxon>Micrococcales</taxon>
        <taxon>Cellulomonadaceae</taxon>
        <taxon>Cellulomonas</taxon>
    </lineage>
</organism>
<accession>A0A4Y3K948</accession>
<keyword evidence="1" id="KW-0472">Membrane</keyword>
<dbReference type="RefSeq" id="WP_141319153.1">
    <property type="nucleotide sequence ID" value="NZ_BJLP01000011.1"/>
</dbReference>
<dbReference type="InterPro" id="IPR021215">
    <property type="entry name" value="DUF2752"/>
</dbReference>
<dbReference type="EMBL" id="BJLP01000011">
    <property type="protein sequence ID" value="GEA80492.1"/>
    <property type="molecule type" value="Genomic_DNA"/>
</dbReference>
<dbReference type="AlphaFoldDB" id="A0A4Y3K948"/>
<evidence type="ECO:0000313" key="3">
    <source>
        <dbReference type="Proteomes" id="UP000315842"/>
    </source>
</evidence>
<evidence type="ECO:0000256" key="1">
    <source>
        <dbReference type="SAM" id="Phobius"/>
    </source>
</evidence>
<proteinExistence type="predicted"/>
<dbReference type="Pfam" id="PF10825">
    <property type="entry name" value="DUF2752"/>
    <property type="match status" value="1"/>
</dbReference>
<name>A0A4Y3K948_CELUD</name>
<keyword evidence="1" id="KW-0812">Transmembrane</keyword>
<reference evidence="2 3" key="1">
    <citation type="submission" date="2019-06" db="EMBL/GenBank/DDBJ databases">
        <title>Whole genome shotgun sequence of Cellulomonas uda NBRC 3747.</title>
        <authorList>
            <person name="Hosoyama A."/>
            <person name="Uohara A."/>
            <person name="Ohji S."/>
            <person name="Ichikawa N."/>
        </authorList>
    </citation>
    <scope>NUCLEOTIDE SEQUENCE [LARGE SCALE GENOMIC DNA]</scope>
    <source>
        <strain evidence="2 3">NBRC 3747</strain>
    </source>
</reference>
<gene>
    <name evidence="2" type="ORF">CUD01_09360</name>
</gene>
<feature type="transmembrane region" description="Helical" evidence="1">
    <location>
        <begin position="25"/>
        <end position="42"/>
    </location>
</feature>
<feature type="transmembrane region" description="Helical" evidence="1">
    <location>
        <begin position="114"/>
        <end position="136"/>
    </location>
</feature>